<evidence type="ECO:0008006" key="3">
    <source>
        <dbReference type="Google" id="ProtNLM"/>
    </source>
</evidence>
<evidence type="ECO:0000313" key="1">
    <source>
        <dbReference type="EMBL" id="KAK9877014.1"/>
    </source>
</evidence>
<dbReference type="AlphaFoldDB" id="A0AAW1U8T5"/>
<reference evidence="1 2" key="1">
    <citation type="submission" date="2023-03" db="EMBL/GenBank/DDBJ databases">
        <title>Genome insight into feeding habits of ladybird beetles.</title>
        <authorList>
            <person name="Li H.-S."/>
            <person name="Huang Y.-H."/>
            <person name="Pang H."/>
        </authorList>
    </citation>
    <scope>NUCLEOTIDE SEQUENCE [LARGE SCALE GENOMIC DNA]</scope>
    <source>
        <strain evidence="1">SYSU_2023b</strain>
        <tissue evidence="1">Whole body</tissue>
    </source>
</reference>
<name>A0AAW1U8T5_9CUCU</name>
<comment type="caution">
    <text evidence="1">The sequence shown here is derived from an EMBL/GenBank/DDBJ whole genome shotgun (WGS) entry which is preliminary data.</text>
</comment>
<protein>
    <recommendedName>
        <fullName evidence="3">Transposase</fullName>
    </recommendedName>
</protein>
<organism evidence="1 2">
    <name type="scientific">Henosepilachna vigintioctopunctata</name>
    <dbReference type="NCBI Taxonomy" id="420089"/>
    <lineage>
        <taxon>Eukaryota</taxon>
        <taxon>Metazoa</taxon>
        <taxon>Ecdysozoa</taxon>
        <taxon>Arthropoda</taxon>
        <taxon>Hexapoda</taxon>
        <taxon>Insecta</taxon>
        <taxon>Pterygota</taxon>
        <taxon>Neoptera</taxon>
        <taxon>Endopterygota</taxon>
        <taxon>Coleoptera</taxon>
        <taxon>Polyphaga</taxon>
        <taxon>Cucujiformia</taxon>
        <taxon>Coccinelloidea</taxon>
        <taxon>Coccinellidae</taxon>
        <taxon>Epilachninae</taxon>
        <taxon>Epilachnini</taxon>
        <taxon>Henosepilachna</taxon>
    </lineage>
</organism>
<accession>A0AAW1U8T5</accession>
<dbReference type="EMBL" id="JARQZJ010000039">
    <property type="protein sequence ID" value="KAK9877014.1"/>
    <property type="molecule type" value="Genomic_DNA"/>
</dbReference>
<dbReference type="Proteomes" id="UP001431783">
    <property type="component" value="Unassembled WGS sequence"/>
</dbReference>
<evidence type="ECO:0000313" key="2">
    <source>
        <dbReference type="Proteomes" id="UP001431783"/>
    </source>
</evidence>
<gene>
    <name evidence="1" type="ORF">WA026_016041</name>
</gene>
<sequence length="348" mass="40491">MKVIRKIKKVTPMDYECEDENNNKSSNISSKLTFLDDIRNELGFFHLAVRPLLAAGHESELVYFMQSMGLIQQFMNCNNCEKSMKWGPSRTIDLYHWKCPKCNTKMSIRENSPFTEVKCSFKKILLILLSWCNSDDIDNTAEILDVKKTIIAGLYHLAGKTAEKYIKSNIAQWQIGGPGVIVLVDTFPEGCTSDTRFSNRPILCLAELKNKPPTLWFQALERNTRNQLETRRLNQIKCLEVIQLIVHHESIVVARRNSTLCSYEDLKQIENKFKLVVSNEGLSRHDSQDQRLFDNLTVIWREALDVCMAAQYYHHSLVQSFLFGYMWRKRFKQESYHYLLNEISSVVE</sequence>
<keyword evidence="2" id="KW-1185">Reference proteome</keyword>
<proteinExistence type="predicted"/>